<evidence type="ECO:0000256" key="1">
    <source>
        <dbReference type="PIRSR" id="PIRSR016487-1"/>
    </source>
</evidence>
<accession>A0A9D2RNE4</accession>
<evidence type="ECO:0000313" key="3">
    <source>
        <dbReference type="EMBL" id="HJB08827.1"/>
    </source>
</evidence>
<organism evidence="3 4">
    <name type="scientific">Candidatus Enterocloster faecavium</name>
    <dbReference type="NCBI Taxonomy" id="2838560"/>
    <lineage>
        <taxon>Bacteria</taxon>
        <taxon>Bacillati</taxon>
        <taxon>Bacillota</taxon>
        <taxon>Clostridia</taxon>
        <taxon>Lachnospirales</taxon>
        <taxon>Lachnospiraceae</taxon>
        <taxon>Enterocloster</taxon>
    </lineage>
</organism>
<dbReference type="PANTHER" id="PTHR40114">
    <property type="entry name" value="SLR0698 PROTEIN"/>
    <property type="match status" value="1"/>
</dbReference>
<proteinExistence type="predicted"/>
<dbReference type="CDD" id="cd07761">
    <property type="entry name" value="CYTH-like_CthTTM-like"/>
    <property type="match status" value="1"/>
</dbReference>
<dbReference type="Proteomes" id="UP000886804">
    <property type="component" value="Unassembled WGS sequence"/>
</dbReference>
<evidence type="ECO:0000259" key="2">
    <source>
        <dbReference type="PROSITE" id="PS51707"/>
    </source>
</evidence>
<dbReference type="Pfam" id="PF01928">
    <property type="entry name" value="CYTH"/>
    <property type="match status" value="1"/>
</dbReference>
<reference evidence="3" key="1">
    <citation type="journal article" date="2021" name="PeerJ">
        <title>Extensive microbial diversity within the chicken gut microbiome revealed by metagenomics and culture.</title>
        <authorList>
            <person name="Gilroy R."/>
            <person name="Ravi A."/>
            <person name="Getino M."/>
            <person name="Pursley I."/>
            <person name="Horton D.L."/>
            <person name="Alikhan N.F."/>
            <person name="Baker D."/>
            <person name="Gharbi K."/>
            <person name="Hall N."/>
            <person name="Watson M."/>
            <person name="Adriaenssens E.M."/>
            <person name="Foster-Nyarko E."/>
            <person name="Jarju S."/>
            <person name="Secka A."/>
            <person name="Antonio M."/>
            <person name="Oren A."/>
            <person name="Chaudhuri R.R."/>
            <person name="La Ragione R."/>
            <person name="Hildebrand F."/>
            <person name="Pallen M.J."/>
        </authorList>
    </citation>
    <scope>NUCLEOTIDE SEQUENCE</scope>
    <source>
        <strain evidence="3">CHK188-4685</strain>
    </source>
</reference>
<comment type="caution">
    <text evidence="3">The sequence shown here is derived from an EMBL/GenBank/DDBJ whole genome shotgun (WGS) entry which is preliminary data.</text>
</comment>
<dbReference type="InterPro" id="IPR033469">
    <property type="entry name" value="CYTH-like_dom_sf"/>
</dbReference>
<dbReference type="SMART" id="SM01118">
    <property type="entry name" value="CYTH"/>
    <property type="match status" value="1"/>
</dbReference>
<dbReference type="InterPro" id="IPR023577">
    <property type="entry name" value="CYTH_domain"/>
</dbReference>
<protein>
    <submittedName>
        <fullName evidence="3">CYTH domain-containing protein</fullName>
    </submittedName>
</protein>
<name>A0A9D2RNE4_9FIRM</name>
<dbReference type="EMBL" id="DWYS01000163">
    <property type="protein sequence ID" value="HJB08827.1"/>
    <property type="molecule type" value="Genomic_DNA"/>
</dbReference>
<dbReference type="PIRSF" id="PIRSF016487">
    <property type="entry name" value="CYTH_UCP016487"/>
    <property type="match status" value="1"/>
</dbReference>
<sequence length="153" mass="18067">MEIERKYLVRQLPEHYRDFPSRQIEQAYLCTDPVVRIRREDEEYYLTYKGRGLLAREEYNLPLNEAAYRHLLKKADGIRIEKRRYRIPLADFPHLTAELDIFAGAYQGLMLVEVEFPSLEEAQSFAPPDWFGEDVTLSGEYQNSRLANPPKKL</sequence>
<feature type="domain" description="CYTH" evidence="2">
    <location>
        <begin position="1"/>
        <end position="153"/>
    </location>
</feature>
<gene>
    <name evidence="3" type="ORF">H9716_13360</name>
</gene>
<dbReference type="InterPro" id="IPR012042">
    <property type="entry name" value="NeuTTM/CthTTM-like"/>
</dbReference>
<dbReference type="AlphaFoldDB" id="A0A9D2RNE4"/>
<dbReference type="SUPFAM" id="SSF55154">
    <property type="entry name" value="CYTH-like phosphatases"/>
    <property type="match status" value="1"/>
</dbReference>
<feature type="active site" description="Proton acceptor" evidence="1">
    <location>
        <position position="28"/>
    </location>
</feature>
<dbReference type="Gene3D" id="2.40.320.10">
    <property type="entry name" value="Hypothetical Protein Pfu-838710-001"/>
    <property type="match status" value="1"/>
</dbReference>
<dbReference type="PANTHER" id="PTHR40114:SF1">
    <property type="entry name" value="SLR0698 PROTEIN"/>
    <property type="match status" value="1"/>
</dbReference>
<reference evidence="3" key="2">
    <citation type="submission" date="2021-04" db="EMBL/GenBank/DDBJ databases">
        <authorList>
            <person name="Gilroy R."/>
        </authorList>
    </citation>
    <scope>NUCLEOTIDE SEQUENCE</scope>
    <source>
        <strain evidence="3">CHK188-4685</strain>
    </source>
</reference>
<dbReference type="PROSITE" id="PS51707">
    <property type="entry name" value="CYTH"/>
    <property type="match status" value="1"/>
</dbReference>
<evidence type="ECO:0000313" key="4">
    <source>
        <dbReference type="Proteomes" id="UP000886804"/>
    </source>
</evidence>